<feature type="transmembrane region" description="Helical" evidence="8">
    <location>
        <begin position="172"/>
        <end position="198"/>
    </location>
</feature>
<gene>
    <name evidence="11" type="ORF">ISU02_04895</name>
</gene>
<evidence type="ECO:0000256" key="7">
    <source>
        <dbReference type="SAM" id="MobiDB-lite"/>
    </source>
</evidence>
<protein>
    <submittedName>
        <fullName evidence="11">ABC transporter ATP-binding protein</fullName>
    </submittedName>
</protein>
<dbReference type="Pfam" id="PF00664">
    <property type="entry name" value="ABC_membrane"/>
    <property type="match status" value="1"/>
</dbReference>
<evidence type="ECO:0000256" key="2">
    <source>
        <dbReference type="ARBA" id="ARBA00022692"/>
    </source>
</evidence>
<evidence type="ECO:0000256" key="8">
    <source>
        <dbReference type="SAM" id="Phobius"/>
    </source>
</evidence>
<evidence type="ECO:0000313" key="12">
    <source>
        <dbReference type="Proteomes" id="UP000614200"/>
    </source>
</evidence>
<name>A0ABR9ZPQ9_9FIRM</name>
<evidence type="ECO:0000259" key="10">
    <source>
        <dbReference type="PROSITE" id="PS50929"/>
    </source>
</evidence>
<feature type="domain" description="ABC transporter" evidence="9">
    <location>
        <begin position="361"/>
        <end position="595"/>
    </location>
</feature>
<evidence type="ECO:0000313" key="11">
    <source>
        <dbReference type="EMBL" id="MBF4692440.1"/>
    </source>
</evidence>
<evidence type="ECO:0000256" key="6">
    <source>
        <dbReference type="ARBA" id="ARBA00023136"/>
    </source>
</evidence>
<feature type="transmembrane region" description="Helical" evidence="8">
    <location>
        <begin position="46"/>
        <end position="68"/>
    </location>
</feature>
<evidence type="ECO:0000256" key="3">
    <source>
        <dbReference type="ARBA" id="ARBA00022741"/>
    </source>
</evidence>
<dbReference type="Pfam" id="PF00005">
    <property type="entry name" value="ABC_tran"/>
    <property type="match status" value="1"/>
</dbReference>
<dbReference type="SUPFAM" id="SSF52540">
    <property type="entry name" value="P-loop containing nucleoside triphosphate hydrolases"/>
    <property type="match status" value="1"/>
</dbReference>
<keyword evidence="5 8" id="KW-1133">Transmembrane helix</keyword>
<dbReference type="PROSITE" id="PS00211">
    <property type="entry name" value="ABC_TRANSPORTER_1"/>
    <property type="match status" value="1"/>
</dbReference>
<dbReference type="InterPro" id="IPR011527">
    <property type="entry name" value="ABC1_TM_dom"/>
</dbReference>
<dbReference type="Gene3D" id="3.40.50.300">
    <property type="entry name" value="P-loop containing nucleotide triphosphate hydrolases"/>
    <property type="match status" value="1"/>
</dbReference>
<dbReference type="PROSITE" id="PS50893">
    <property type="entry name" value="ABC_TRANSPORTER_2"/>
    <property type="match status" value="1"/>
</dbReference>
<dbReference type="SMART" id="SM00382">
    <property type="entry name" value="AAA"/>
    <property type="match status" value="1"/>
</dbReference>
<feature type="domain" description="ABC transmembrane type-1" evidence="10">
    <location>
        <begin position="50"/>
        <end position="329"/>
    </location>
</feature>
<dbReference type="CDD" id="cd18547">
    <property type="entry name" value="ABC_6TM_Tm288_like"/>
    <property type="match status" value="1"/>
</dbReference>
<keyword evidence="2 8" id="KW-0812">Transmembrane</keyword>
<keyword evidence="3" id="KW-0547">Nucleotide-binding</keyword>
<dbReference type="PROSITE" id="PS50929">
    <property type="entry name" value="ABC_TM1F"/>
    <property type="match status" value="1"/>
</dbReference>
<comment type="caution">
    <text evidence="11">The sequence shown here is derived from an EMBL/GenBank/DDBJ whole genome shotgun (WGS) entry which is preliminary data.</text>
</comment>
<dbReference type="InterPro" id="IPR036640">
    <property type="entry name" value="ABC1_TM_sf"/>
</dbReference>
<dbReference type="InterPro" id="IPR039421">
    <property type="entry name" value="Type_1_exporter"/>
</dbReference>
<dbReference type="InterPro" id="IPR003593">
    <property type="entry name" value="AAA+_ATPase"/>
</dbReference>
<dbReference type="InterPro" id="IPR017871">
    <property type="entry name" value="ABC_transporter-like_CS"/>
</dbReference>
<evidence type="ECO:0000259" key="9">
    <source>
        <dbReference type="PROSITE" id="PS50893"/>
    </source>
</evidence>
<keyword evidence="6 8" id="KW-0472">Membrane</keyword>
<dbReference type="PANTHER" id="PTHR43394:SF1">
    <property type="entry name" value="ATP-BINDING CASSETTE SUB-FAMILY B MEMBER 10, MITOCHONDRIAL"/>
    <property type="match status" value="1"/>
</dbReference>
<dbReference type="Gene3D" id="1.20.1560.10">
    <property type="entry name" value="ABC transporter type 1, transmembrane domain"/>
    <property type="match status" value="1"/>
</dbReference>
<keyword evidence="4 11" id="KW-0067">ATP-binding</keyword>
<evidence type="ECO:0000256" key="1">
    <source>
        <dbReference type="ARBA" id="ARBA00004651"/>
    </source>
</evidence>
<dbReference type="RefSeq" id="WP_194700670.1">
    <property type="nucleotide sequence ID" value="NZ_JADKNH010000002.1"/>
</dbReference>
<proteinExistence type="predicted"/>
<comment type="subcellular location">
    <subcellularLocation>
        <location evidence="1">Cell membrane</location>
        <topology evidence="1">Multi-pass membrane protein</topology>
    </subcellularLocation>
</comment>
<dbReference type="InterPro" id="IPR027417">
    <property type="entry name" value="P-loop_NTPase"/>
</dbReference>
<feature type="region of interest" description="Disordered" evidence="7">
    <location>
        <begin position="1"/>
        <end position="21"/>
    </location>
</feature>
<accession>A0ABR9ZPQ9</accession>
<organism evidence="11 12">
    <name type="scientific">Fusibacter ferrireducens</name>
    <dbReference type="NCBI Taxonomy" id="2785058"/>
    <lineage>
        <taxon>Bacteria</taxon>
        <taxon>Bacillati</taxon>
        <taxon>Bacillota</taxon>
        <taxon>Clostridia</taxon>
        <taxon>Eubacteriales</taxon>
        <taxon>Eubacteriales Family XII. Incertae Sedis</taxon>
        <taxon>Fusibacter</taxon>
    </lineage>
</organism>
<dbReference type="Proteomes" id="UP000614200">
    <property type="component" value="Unassembled WGS sequence"/>
</dbReference>
<dbReference type="InterPro" id="IPR003439">
    <property type="entry name" value="ABC_transporter-like_ATP-bd"/>
</dbReference>
<evidence type="ECO:0000256" key="4">
    <source>
        <dbReference type="ARBA" id="ARBA00022840"/>
    </source>
</evidence>
<dbReference type="GO" id="GO:0005524">
    <property type="term" value="F:ATP binding"/>
    <property type="evidence" value="ECO:0007669"/>
    <property type="project" value="UniProtKB-KW"/>
</dbReference>
<dbReference type="SUPFAM" id="SSF90123">
    <property type="entry name" value="ABC transporter transmembrane region"/>
    <property type="match status" value="1"/>
</dbReference>
<sequence length="596" mass="66551">MTQSSKKGNMGGMSRASSRFGNKVRPKSLKETLKRLLETFMSEKKALVSAVVMVIVATTGTITVPYMIGRATDAIINEETLLLTTLVVMLLCTYVLISFLNWLGEFMVTKASQNVVHKLRTQLFQKMESLSLAYFDKHAHGDIMSRFTNDIDAVSSVMTQATITFLRSTYTVVGITVLMFWMNSILALAVLFSVPLIFGLSKMISKKTIHQFKGQQKALGKINAMVEETVYGLDIIQTFGNEDNMLKRFKIANKEAYHYGRAAQIWSGLLMPLMNVINNLTFSIVGLLGGYLVIKGHVTVGVVTSFIAYSRQFVRPLNELAFIYNSLMSAVAGAERVFEILDEVEEIKTFSTEKPPVEGHIAFESVSFRYESDVPVLKDINFELLKGQRVAIVGPTGAGKTSIVNLLSNFYRANEGQIRVDGKNILEYDYAYYLSQFGIVLQDSYLFSGTIYDNIRYGKLDATDAEIKAATKLTGVHDMINKLPHKYETKLTFGGLNISQGERQLITIARALMANPKILILDEATSSVDLKTEKEVTKAMTELQKGRTSVIIAHRLSTIRDADLILVVKDGQIIEQGNHESLMRQQGYYHQMLSKA</sequence>
<keyword evidence="12" id="KW-1185">Reference proteome</keyword>
<dbReference type="PANTHER" id="PTHR43394">
    <property type="entry name" value="ATP-DEPENDENT PERMEASE MDL1, MITOCHONDRIAL"/>
    <property type="match status" value="1"/>
</dbReference>
<dbReference type="CDD" id="cd03254">
    <property type="entry name" value="ABCC_Glucan_exporter_like"/>
    <property type="match status" value="1"/>
</dbReference>
<feature type="transmembrane region" description="Helical" evidence="8">
    <location>
        <begin position="80"/>
        <end position="103"/>
    </location>
</feature>
<evidence type="ECO:0000256" key="5">
    <source>
        <dbReference type="ARBA" id="ARBA00022989"/>
    </source>
</evidence>
<dbReference type="EMBL" id="JADKNH010000002">
    <property type="protein sequence ID" value="MBF4692440.1"/>
    <property type="molecule type" value="Genomic_DNA"/>
</dbReference>
<reference evidence="11 12" key="1">
    <citation type="submission" date="2020-11" db="EMBL/GenBank/DDBJ databases">
        <title>Fusibacter basophilias sp. nov.</title>
        <authorList>
            <person name="Qiu D."/>
        </authorList>
    </citation>
    <scope>NUCLEOTIDE SEQUENCE [LARGE SCALE GENOMIC DNA]</scope>
    <source>
        <strain evidence="11 12">Q10-2</strain>
    </source>
</reference>